<protein>
    <submittedName>
        <fullName evidence="1">Uncharacterized protein</fullName>
    </submittedName>
</protein>
<keyword evidence="2" id="KW-1185">Reference proteome</keyword>
<sequence>MGGMQLRVQTLVLPNNVPGPPRAASSQHVAQNYQFLVVFEGCSTVASSNILGLLLPLLPTSAVFSSFIEQSLFGFNLGSRVGFFRPLQPQPISHARKRPLELQPRASTY</sequence>
<comment type="caution">
    <text evidence="1">The sequence shown here is derived from an EMBL/GenBank/DDBJ whole genome shotgun (WGS) entry which is preliminary data.</text>
</comment>
<evidence type="ECO:0000313" key="2">
    <source>
        <dbReference type="Proteomes" id="UP001178507"/>
    </source>
</evidence>
<accession>A0AA36N917</accession>
<reference evidence="1" key="1">
    <citation type="submission" date="2023-08" db="EMBL/GenBank/DDBJ databases">
        <authorList>
            <person name="Chen Y."/>
            <person name="Shah S."/>
            <person name="Dougan E. K."/>
            <person name="Thang M."/>
            <person name="Chan C."/>
        </authorList>
    </citation>
    <scope>NUCLEOTIDE SEQUENCE</scope>
</reference>
<dbReference type="EMBL" id="CAUJNA010002979">
    <property type="protein sequence ID" value="CAJ1394851.1"/>
    <property type="molecule type" value="Genomic_DNA"/>
</dbReference>
<gene>
    <name evidence="1" type="ORF">EVOR1521_LOCUS19423</name>
</gene>
<organism evidence="1 2">
    <name type="scientific">Effrenium voratum</name>
    <dbReference type="NCBI Taxonomy" id="2562239"/>
    <lineage>
        <taxon>Eukaryota</taxon>
        <taxon>Sar</taxon>
        <taxon>Alveolata</taxon>
        <taxon>Dinophyceae</taxon>
        <taxon>Suessiales</taxon>
        <taxon>Symbiodiniaceae</taxon>
        <taxon>Effrenium</taxon>
    </lineage>
</organism>
<proteinExistence type="predicted"/>
<name>A0AA36N917_9DINO</name>
<dbReference type="AlphaFoldDB" id="A0AA36N917"/>
<evidence type="ECO:0000313" key="1">
    <source>
        <dbReference type="EMBL" id="CAJ1394851.1"/>
    </source>
</evidence>
<dbReference type="Proteomes" id="UP001178507">
    <property type="component" value="Unassembled WGS sequence"/>
</dbReference>